<gene>
    <name evidence="1" type="ORF">DYB28_000389</name>
</gene>
<organism evidence="1 2">
    <name type="scientific">Aphanomyces astaci</name>
    <name type="common">Crayfish plague agent</name>
    <dbReference type="NCBI Taxonomy" id="112090"/>
    <lineage>
        <taxon>Eukaryota</taxon>
        <taxon>Sar</taxon>
        <taxon>Stramenopiles</taxon>
        <taxon>Oomycota</taxon>
        <taxon>Saprolegniomycetes</taxon>
        <taxon>Saprolegniales</taxon>
        <taxon>Verrucalvaceae</taxon>
        <taxon>Aphanomyces</taxon>
    </lineage>
</organism>
<reference evidence="1 2" key="1">
    <citation type="journal article" date="2018" name="J. Invertebr. Pathol.">
        <title>New genotyping method for the causative agent of crayfish plague (Aphanomyces astaci) based on whole genome data.</title>
        <authorList>
            <person name="Minardi D."/>
            <person name="Studholme D.J."/>
            <person name="van der Giezen M."/>
            <person name="Pretto T."/>
            <person name="Oidtmann B."/>
        </authorList>
    </citation>
    <scope>NUCLEOTIDE SEQUENCE [LARGE SCALE GENOMIC DNA]</scope>
    <source>
        <strain evidence="1 2">KB13</strain>
    </source>
</reference>
<proteinExistence type="predicted"/>
<sequence length="112" mass="13207">MDNWLRGLRRFNEALPEPLSEDTLSEDMVLGKAMFYTFKSIDNCFQHDRMTLLDYPTLPHLLEFEVFRDLGERQLWTIQEVGFISIWNDVKIVKLTKNLRLRGGLDDASIEE</sequence>
<dbReference type="Proteomes" id="UP000275652">
    <property type="component" value="Unassembled WGS sequence"/>
</dbReference>
<evidence type="ECO:0000313" key="1">
    <source>
        <dbReference type="EMBL" id="RLO12451.1"/>
    </source>
</evidence>
<accession>A0A9X8EC73</accession>
<protein>
    <submittedName>
        <fullName evidence="1">Uncharacterized protein</fullName>
    </submittedName>
</protein>
<evidence type="ECO:0000313" key="2">
    <source>
        <dbReference type="Proteomes" id="UP000275652"/>
    </source>
</evidence>
<name>A0A9X8EC73_APHAT</name>
<dbReference type="EMBL" id="QUTI01013619">
    <property type="protein sequence ID" value="RLO12451.1"/>
    <property type="molecule type" value="Genomic_DNA"/>
</dbReference>
<dbReference type="AlphaFoldDB" id="A0A9X8EC73"/>
<comment type="caution">
    <text evidence="1">The sequence shown here is derived from an EMBL/GenBank/DDBJ whole genome shotgun (WGS) entry which is preliminary data.</text>
</comment>